<sequence length="137" mass="15852">MVWVDKRLEHVWSKIPILCLECALKQMDESKENVSITVLPESLESMFHIKNRGRVMNLPKTVKELKEQNWDKTAMKMMSPIRGVPYSAYISPDNKYVACVDSSEGEVTMIFTRKGFSVVYVHPSTQRGYDYLMGKKK</sequence>
<accession>A0A0F8Y6D0</accession>
<organism evidence="1">
    <name type="scientific">marine sediment metagenome</name>
    <dbReference type="NCBI Taxonomy" id="412755"/>
    <lineage>
        <taxon>unclassified sequences</taxon>
        <taxon>metagenomes</taxon>
        <taxon>ecological metagenomes</taxon>
    </lineage>
</organism>
<evidence type="ECO:0000313" key="1">
    <source>
        <dbReference type="EMBL" id="KKK76977.1"/>
    </source>
</evidence>
<name>A0A0F8Y6D0_9ZZZZ</name>
<proteinExistence type="predicted"/>
<reference evidence="1" key="1">
    <citation type="journal article" date="2015" name="Nature">
        <title>Complex archaea that bridge the gap between prokaryotes and eukaryotes.</title>
        <authorList>
            <person name="Spang A."/>
            <person name="Saw J.H."/>
            <person name="Jorgensen S.L."/>
            <person name="Zaremba-Niedzwiedzka K."/>
            <person name="Martijn J."/>
            <person name="Lind A.E."/>
            <person name="van Eijk R."/>
            <person name="Schleper C."/>
            <person name="Guy L."/>
            <person name="Ettema T.J."/>
        </authorList>
    </citation>
    <scope>NUCLEOTIDE SEQUENCE</scope>
</reference>
<dbReference type="AlphaFoldDB" id="A0A0F8Y6D0"/>
<gene>
    <name evidence="1" type="ORF">LCGC14_2858240</name>
</gene>
<comment type="caution">
    <text evidence="1">The sequence shown here is derived from an EMBL/GenBank/DDBJ whole genome shotgun (WGS) entry which is preliminary data.</text>
</comment>
<dbReference type="EMBL" id="LAZR01055172">
    <property type="protein sequence ID" value="KKK76977.1"/>
    <property type="molecule type" value="Genomic_DNA"/>
</dbReference>
<protein>
    <submittedName>
        <fullName evidence="1">Uncharacterized protein</fullName>
    </submittedName>
</protein>